<dbReference type="PANTHER" id="PTHR34820">
    <property type="entry name" value="INNER MEMBRANE PROTEIN YEBZ"/>
    <property type="match status" value="1"/>
</dbReference>
<evidence type="ECO:0000256" key="1">
    <source>
        <dbReference type="ARBA" id="ARBA00004196"/>
    </source>
</evidence>
<comment type="caution">
    <text evidence="9">The sequence shown here is derived from an EMBL/GenBank/DDBJ whole genome shotgun (WGS) entry which is preliminary data.</text>
</comment>
<keyword evidence="2" id="KW-0479">Metal-binding</keyword>
<gene>
    <name evidence="9" type="ORF">GCM10022247_16290</name>
</gene>
<evidence type="ECO:0000256" key="7">
    <source>
        <dbReference type="SAM" id="SignalP"/>
    </source>
</evidence>
<keyword evidence="6" id="KW-1133">Transmembrane helix</keyword>
<keyword evidence="4" id="KW-0186">Copper</keyword>
<evidence type="ECO:0000313" key="10">
    <source>
        <dbReference type="Proteomes" id="UP001501747"/>
    </source>
</evidence>
<feature type="domain" description="CopC" evidence="8">
    <location>
        <begin position="25"/>
        <end position="119"/>
    </location>
</feature>
<feature type="region of interest" description="Disordered" evidence="5">
    <location>
        <begin position="120"/>
        <end position="145"/>
    </location>
</feature>
<evidence type="ECO:0000256" key="4">
    <source>
        <dbReference type="ARBA" id="ARBA00023008"/>
    </source>
</evidence>
<dbReference type="PANTHER" id="PTHR34820:SF4">
    <property type="entry name" value="INNER MEMBRANE PROTEIN YEBZ"/>
    <property type="match status" value="1"/>
</dbReference>
<keyword evidence="10" id="KW-1185">Reference proteome</keyword>
<evidence type="ECO:0000256" key="5">
    <source>
        <dbReference type="SAM" id="MobiDB-lite"/>
    </source>
</evidence>
<evidence type="ECO:0000256" key="3">
    <source>
        <dbReference type="ARBA" id="ARBA00022729"/>
    </source>
</evidence>
<keyword evidence="6" id="KW-0812">Transmembrane</keyword>
<feature type="transmembrane region" description="Helical" evidence="6">
    <location>
        <begin position="165"/>
        <end position="186"/>
    </location>
</feature>
<organism evidence="9 10">
    <name type="scientific">Allokutzneria multivorans</name>
    <dbReference type="NCBI Taxonomy" id="1142134"/>
    <lineage>
        <taxon>Bacteria</taxon>
        <taxon>Bacillati</taxon>
        <taxon>Actinomycetota</taxon>
        <taxon>Actinomycetes</taxon>
        <taxon>Pseudonocardiales</taxon>
        <taxon>Pseudonocardiaceae</taxon>
        <taxon>Allokutzneria</taxon>
    </lineage>
</organism>
<dbReference type="InterPro" id="IPR014755">
    <property type="entry name" value="Cu-Rt/internalin_Ig-like"/>
</dbReference>
<sequence length="194" mass="19837">MRRALGALLVAGLALVLSAGPALAHNVLVDSSPKKNAQVEVSPTELKLVFDQQVQAADLVNTVTLTGPGDTRWATEKPKVENTTVTVPVAPLGPAGEYTIAFRILSADGHPVGDKLSFRLTKDGPGTPLSNSKPDSAAPKPSGSEAATVTAVAGRQADANGGIPVWVWFAGAAVLLGVGVVVALRFSRGATARD</sequence>
<name>A0ABP7RGB9_9PSEU</name>
<comment type="subcellular location">
    <subcellularLocation>
        <location evidence="1">Cell envelope</location>
    </subcellularLocation>
</comment>
<dbReference type="Proteomes" id="UP001501747">
    <property type="component" value="Unassembled WGS sequence"/>
</dbReference>
<feature type="chain" id="PRO_5047397982" evidence="7">
    <location>
        <begin position="25"/>
        <end position="194"/>
    </location>
</feature>
<keyword evidence="3 7" id="KW-0732">Signal</keyword>
<reference evidence="10" key="1">
    <citation type="journal article" date="2019" name="Int. J. Syst. Evol. Microbiol.">
        <title>The Global Catalogue of Microorganisms (GCM) 10K type strain sequencing project: providing services to taxonomists for standard genome sequencing and annotation.</title>
        <authorList>
            <consortium name="The Broad Institute Genomics Platform"/>
            <consortium name="The Broad Institute Genome Sequencing Center for Infectious Disease"/>
            <person name="Wu L."/>
            <person name="Ma J."/>
        </authorList>
    </citation>
    <scope>NUCLEOTIDE SEQUENCE [LARGE SCALE GENOMIC DNA]</scope>
    <source>
        <strain evidence="10">JCM 17342</strain>
    </source>
</reference>
<dbReference type="InterPro" id="IPR032694">
    <property type="entry name" value="CopC/D"/>
</dbReference>
<accession>A0ABP7RGB9</accession>
<dbReference type="InterPro" id="IPR014756">
    <property type="entry name" value="Ig_E-set"/>
</dbReference>
<dbReference type="Gene3D" id="2.60.40.1220">
    <property type="match status" value="1"/>
</dbReference>
<evidence type="ECO:0000256" key="2">
    <source>
        <dbReference type="ARBA" id="ARBA00022723"/>
    </source>
</evidence>
<protein>
    <submittedName>
        <fullName evidence="9">Copper resistance protein CopC</fullName>
    </submittedName>
</protein>
<evidence type="ECO:0000256" key="6">
    <source>
        <dbReference type="SAM" id="Phobius"/>
    </source>
</evidence>
<evidence type="ECO:0000259" key="8">
    <source>
        <dbReference type="Pfam" id="PF04234"/>
    </source>
</evidence>
<feature type="signal peptide" evidence="7">
    <location>
        <begin position="1"/>
        <end position="24"/>
    </location>
</feature>
<keyword evidence="6" id="KW-0472">Membrane</keyword>
<evidence type="ECO:0000313" key="9">
    <source>
        <dbReference type="EMBL" id="GAA3997018.1"/>
    </source>
</evidence>
<dbReference type="EMBL" id="BAABAL010000005">
    <property type="protein sequence ID" value="GAA3997018.1"/>
    <property type="molecule type" value="Genomic_DNA"/>
</dbReference>
<proteinExistence type="predicted"/>
<dbReference type="InterPro" id="IPR007348">
    <property type="entry name" value="CopC_dom"/>
</dbReference>
<dbReference type="Pfam" id="PF04234">
    <property type="entry name" value="CopC"/>
    <property type="match status" value="1"/>
</dbReference>
<dbReference type="RefSeq" id="WP_344872263.1">
    <property type="nucleotide sequence ID" value="NZ_BAABAL010000005.1"/>
</dbReference>
<dbReference type="SUPFAM" id="SSF81296">
    <property type="entry name" value="E set domains"/>
    <property type="match status" value="1"/>
</dbReference>